<evidence type="ECO:0000313" key="3">
    <source>
        <dbReference type="Proteomes" id="UP000664859"/>
    </source>
</evidence>
<reference evidence="2" key="1">
    <citation type="submission" date="2021-02" db="EMBL/GenBank/DDBJ databases">
        <title>First Annotated Genome of the Yellow-green Alga Tribonema minus.</title>
        <authorList>
            <person name="Mahan K.M."/>
        </authorList>
    </citation>
    <scope>NUCLEOTIDE SEQUENCE</scope>
    <source>
        <strain evidence="2">UTEX B ZZ1240</strain>
    </source>
</reference>
<feature type="region of interest" description="Disordered" evidence="1">
    <location>
        <begin position="533"/>
        <end position="555"/>
    </location>
</feature>
<organism evidence="2 3">
    <name type="scientific">Tribonema minus</name>
    <dbReference type="NCBI Taxonomy" id="303371"/>
    <lineage>
        <taxon>Eukaryota</taxon>
        <taxon>Sar</taxon>
        <taxon>Stramenopiles</taxon>
        <taxon>Ochrophyta</taxon>
        <taxon>PX clade</taxon>
        <taxon>Xanthophyceae</taxon>
        <taxon>Tribonematales</taxon>
        <taxon>Tribonemataceae</taxon>
        <taxon>Tribonema</taxon>
    </lineage>
</organism>
<name>A0A835Z1S4_9STRA</name>
<proteinExistence type="predicted"/>
<accession>A0A835Z1S4</accession>
<comment type="caution">
    <text evidence="2">The sequence shown here is derived from an EMBL/GenBank/DDBJ whole genome shotgun (WGS) entry which is preliminary data.</text>
</comment>
<evidence type="ECO:0000256" key="1">
    <source>
        <dbReference type="SAM" id="MobiDB-lite"/>
    </source>
</evidence>
<dbReference type="EMBL" id="JAFCMP010000209">
    <property type="protein sequence ID" value="KAG5183455.1"/>
    <property type="molecule type" value="Genomic_DNA"/>
</dbReference>
<feature type="compositionally biased region" description="Basic residues" evidence="1">
    <location>
        <begin position="533"/>
        <end position="543"/>
    </location>
</feature>
<sequence length="555" mass="62355">MQLGNAHTPLLCTPRMAGAAARCTDRPNVTCVYTHTIADWPNLFIKYDLRHWMANFFLMAHSKELVLFKYFCTPISDAIFQMLPGERERVTAHLRALGMTDERIRHVPRRYWRRYCRYTIPAPEVLCRRLQSVYAFFRELADPGAPYPRPFFNAKHASIFKNSMWYIKRGYLSDPPAMDMYVEAKTLATGLVVYRCLRSTSPLEGYHLHLRQTLAAGAVTSSPRWQECVTNTFDFRWCVAALLRARLLPAWIRPFNLEVYDIIYDLGEKVHGNGEQVLPGHPHTVQQQPLALRHGFHFALEHQKKQLRQQQLQQHTAAASQRGLGAAGGNAGIATAEESQTIRARKSSASVQWVTQRLAMPHLRAQRSFGAVQKVLSSSISADSFFHDPAALQYYAVCAGVLMPAASAIHFARDVARDAAAWQVLHTWYQQLQRRLRDASIEQIPPMVGRNAVIAVAMRVSEPQPMPVSAAFVSGHGLAPVHLQPEVRSTPAADGGVQVQRKRKAEAQQRYAASQRQRFDALSEAEQAAIRAHRSAAKAKQRANNKLQASAGALP</sequence>
<keyword evidence="3" id="KW-1185">Reference proteome</keyword>
<dbReference type="Proteomes" id="UP000664859">
    <property type="component" value="Unassembled WGS sequence"/>
</dbReference>
<evidence type="ECO:0000313" key="2">
    <source>
        <dbReference type="EMBL" id="KAG5183455.1"/>
    </source>
</evidence>
<protein>
    <submittedName>
        <fullName evidence="2">Uncharacterized protein</fullName>
    </submittedName>
</protein>
<gene>
    <name evidence="2" type="ORF">JKP88DRAFT_255814</name>
</gene>
<dbReference type="OrthoDB" id="2147279at2759"/>
<dbReference type="AlphaFoldDB" id="A0A835Z1S4"/>